<comment type="caution">
    <text evidence="1">The sequence shown here is derived from an EMBL/GenBank/DDBJ whole genome shotgun (WGS) entry which is preliminary data.</text>
</comment>
<evidence type="ECO:0000313" key="1">
    <source>
        <dbReference type="EMBL" id="KAB2099573.1"/>
    </source>
</evidence>
<accession>A0ACB6F5B1</accession>
<name>A0ACB6F5B1_9PLEO</name>
<keyword evidence="2" id="KW-1185">Reference proteome</keyword>
<gene>
    <name evidence="1" type="ORF">AG0111_0g12176</name>
</gene>
<protein>
    <submittedName>
        <fullName evidence="1">Uncharacterized protein</fullName>
    </submittedName>
</protein>
<organism evidence="1 2">
    <name type="scientific">Alternaria gaisen</name>
    <dbReference type="NCBI Taxonomy" id="167740"/>
    <lineage>
        <taxon>Eukaryota</taxon>
        <taxon>Fungi</taxon>
        <taxon>Dikarya</taxon>
        <taxon>Ascomycota</taxon>
        <taxon>Pezizomycotina</taxon>
        <taxon>Dothideomycetes</taxon>
        <taxon>Pleosporomycetidae</taxon>
        <taxon>Pleosporales</taxon>
        <taxon>Pleosporineae</taxon>
        <taxon>Pleosporaceae</taxon>
        <taxon>Alternaria</taxon>
        <taxon>Alternaria sect. Alternaria</taxon>
    </lineage>
</organism>
<sequence>MERFNVSNTVALLPPTLYVIALGLGPILAAPLSGSYGRHIVYLTSAPLAAIFTVRSGVSHSIQTLCILRFFFGLAFSPALAIGAGSVADVYKPEQRSVSSLLYIMSPFLGPALGSVIGSFVTVRKS</sequence>
<reference evidence="1 2" key="1">
    <citation type="journal article" date="2019" name="bioRxiv">
        <title>Genomics, evolutionary history and diagnostics of the Alternaria alternata species group including apple and Asian pear pathotypes.</title>
        <authorList>
            <person name="Armitage A.D."/>
            <person name="Cockerton H.M."/>
            <person name="Sreenivasaprasad S."/>
            <person name="Woodhall J.W."/>
            <person name="Lane C.R."/>
            <person name="Harrison R.J."/>
            <person name="Clarkson J.P."/>
        </authorList>
    </citation>
    <scope>NUCLEOTIDE SEQUENCE [LARGE SCALE GENOMIC DNA]</scope>
    <source>
        <strain evidence="1 2">FERA 650</strain>
    </source>
</reference>
<evidence type="ECO:0000313" key="2">
    <source>
        <dbReference type="Proteomes" id="UP000293547"/>
    </source>
</evidence>
<dbReference type="EMBL" id="PDWZ02000016">
    <property type="protein sequence ID" value="KAB2099573.1"/>
    <property type="molecule type" value="Genomic_DNA"/>
</dbReference>
<proteinExistence type="predicted"/>
<dbReference type="Proteomes" id="UP000293547">
    <property type="component" value="Unassembled WGS sequence"/>
</dbReference>